<accession>X1MVS4</accession>
<reference evidence="2" key="1">
    <citation type="journal article" date="2014" name="Front. Microbiol.">
        <title>High frequency of phylogenetically diverse reductive dehalogenase-homologous genes in deep subseafloor sedimentary metagenomes.</title>
        <authorList>
            <person name="Kawai M."/>
            <person name="Futagami T."/>
            <person name="Toyoda A."/>
            <person name="Takaki Y."/>
            <person name="Nishi S."/>
            <person name="Hori S."/>
            <person name="Arai W."/>
            <person name="Tsubouchi T."/>
            <person name="Morono Y."/>
            <person name="Uchiyama I."/>
            <person name="Ito T."/>
            <person name="Fujiyama A."/>
            <person name="Inagaki F."/>
            <person name="Takami H."/>
        </authorList>
    </citation>
    <scope>NUCLEOTIDE SEQUENCE</scope>
    <source>
        <strain evidence="2">Expedition CK06-06</strain>
    </source>
</reference>
<gene>
    <name evidence="2" type="ORF">S06H3_43961</name>
</gene>
<protein>
    <recommendedName>
        <fullName evidence="1">(S)-ureidoglycine aminohydrolase cupin domain-containing protein</fullName>
    </recommendedName>
</protein>
<dbReference type="SUPFAM" id="SSF51182">
    <property type="entry name" value="RmlC-like cupins"/>
    <property type="match status" value="1"/>
</dbReference>
<dbReference type="InterPro" id="IPR011051">
    <property type="entry name" value="RmlC_Cupin_sf"/>
</dbReference>
<sequence length="90" mass="10090">MPSVKDVIVKKPSDEEAEVCKAWPIWKCEPSTFDWAYTEKETCLLLEGKVTVTDGTNSVSFGAGDLVVFPEDLECTWQVTEAVTKHYKFG</sequence>
<dbReference type="Pfam" id="PF05899">
    <property type="entry name" value="Cupin_3"/>
    <property type="match status" value="1"/>
</dbReference>
<dbReference type="PANTHER" id="PTHR33271:SF22">
    <property type="entry name" value="OS04G0445200 PROTEIN"/>
    <property type="match status" value="1"/>
</dbReference>
<organism evidence="2">
    <name type="scientific">marine sediment metagenome</name>
    <dbReference type="NCBI Taxonomy" id="412755"/>
    <lineage>
        <taxon>unclassified sequences</taxon>
        <taxon>metagenomes</taxon>
        <taxon>ecological metagenomes</taxon>
    </lineage>
</organism>
<dbReference type="AlphaFoldDB" id="X1MVS4"/>
<dbReference type="CDD" id="cd02227">
    <property type="entry name" value="cupin_TM1112-like"/>
    <property type="match status" value="1"/>
</dbReference>
<evidence type="ECO:0000259" key="1">
    <source>
        <dbReference type="Pfam" id="PF05899"/>
    </source>
</evidence>
<dbReference type="InterPro" id="IPR014710">
    <property type="entry name" value="RmlC-like_jellyroll"/>
</dbReference>
<feature type="domain" description="(S)-ureidoglycine aminohydrolase cupin" evidence="1">
    <location>
        <begin position="21"/>
        <end position="87"/>
    </location>
</feature>
<dbReference type="InterPro" id="IPR008579">
    <property type="entry name" value="UGlyAH_Cupin_dom"/>
</dbReference>
<proteinExistence type="predicted"/>
<dbReference type="EMBL" id="BARV01027308">
    <property type="protein sequence ID" value="GAI35802.1"/>
    <property type="molecule type" value="Genomic_DNA"/>
</dbReference>
<comment type="caution">
    <text evidence="2">The sequence shown here is derived from an EMBL/GenBank/DDBJ whole genome shotgun (WGS) entry which is preliminary data.</text>
</comment>
<evidence type="ECO:0000313" key="2">
    <source>
        <dbReference type="EMBL" id="GAI35802.1"/>
    </source>
</evidence>
<dbReference type="Gene3D" id="2.60.120.10">
    <property type="entry name" value="Jelly Rolls"/>
    <property type="match status" value="1"/>
</dbReference>
<name>X1MVS4_9ZZZZ</name>
<dbReference type="PANTHER" id="PTHR33271">
    <property type="entry name" value="OS04G0445200 PROTEIN"/>
    <property type="match status" value="1"/>
</dbReference>